<feature type="transmembrane region" description="Helical" evidence="2">
    <location>
        <begin position="431"/>
        <end position="454"/>
    </location>
</feature>
<keyword evidence="2" id="KW-0812">Transmembrane</keyword>
<proteinExistence type="predicted"/>
<gene>
    <name evidence="3" type="ORF">AXG93_1842s1130</name>
</gene>
<feature type="compositionally biased region" description="Acidic residues" evidence="1">
    <location>
        <begin position="47"/>
        <end position="59"/>
    </location>
</feature>
<feature type="region of interest" description="Disordered" evidence="1">
    <location>
        <begin position="25"/>
        <end position="59"/>
    </location>
</feature>
<evidence type="ECO:0000313" key="4">
    <source>
        <dbReference type="Proteomes" id="UP000077202"/>
    </source>
</evidence>
<keyword evidence="2" id="KW-0472">Membrane</keyword>
<comment type="caution">
    <text evidence="3">The sequence shown here is derived from an EMBL/GenBank/DDBJ whole genome shotgun (WGS) entry which is preliminary data.</text>
</comment>
<evidence type="ECO:0000256" key="1">
    <source>
        <dbReference type="SAM" id="MobiDB-lite"/>
    </source>
</evidence>
<name>A0A176WE91_MARPO</name>
<dbReference type="Proteomes" id="UP000077202">
    <property type="component" value="Unassembled WGS sequence"/>
</dbReference>
<evidence type="ECO:0000313" key="3">
    <source>
        <dbReference type="EMBL" id="OAE31399.1"/>
    </source>
</evidence>
<reference evidence="3" key="1">
    <citation type="submission" date="2016-03" db="EMBL/GenBank/DDBJ databases">
        <title>Mechanisms controlling the formation of the plant cell surface in tip-growing cells are functionally conserved among land plants.</title>
        <authorList>
            <person name="Honkanen S."/>
            <person name="Jones V.A."/>
            <person name="Morieri G."/>
            <person name="Champion C."/>
            <person name="Hetherington A.J."/>
            <person name="Kelly S."/>
            <person name="Saint-Marcoux D."/>
            <person name="Proust H."/>
            <person name="Prescott H."/>
            <person name="Dolan L."/>
        </authorList>
    </citation>
    <scope>NUCLEOTIDE SEQUENCE [LARGE SCALE GENOMIC DNA]</scope>
    <source>
        <tissue evidence="3">Whole gametophyte</tissue>
    </source>
</reference>
<evidence type="ECO:0000256" key="2">
    <source>
        <dbReference type="SAM" id="Phobius"/>
    </source>
</evidence>
<protein>
    <recommendedName>
        <fullName evidence="5">Transmembrane protein</fullName>
    </recommendedName>
</protein>
<feature type="compositionally biased region" description="Basic and acidic residues" evidence="1">
    <location>
        <begin position="555"/>
        <end position="567"/>
    </location>
</feature>
<feature type="compositionally biased region" description="Pro residues" evidence="1">
    <location>
        <begin position="213"/>
        <end position="229"/>
    </location>
</feature>
<feature type="compositionally biased region" description="Low complexity" evidence="1">
    <location>
        <begin position="574"/>
        <end position="611"/>
    </location>
</feature>
<dbReference type="AlphaFoldDB" id="A0A176WE91"/>
<accession>A0A176WE91</accession>
<feature type="region of interest" description="Disordered" evidence="1">
    <location>
        <begin position="211"/>
        <end position="230"/>
    </location>
</feature>
<evidence type="ECO:0008006" key="5">
    <source>
        <dbReference type="Google" id="ProtNLM"/>
    </source>
</evidence>
<dbReference type="EMBL" id="LVLJ01001104">
    <property type="protein sequence ID" value="OAE31399.1"/>
    <property type="molecule type" value="Genomic_DNA"/>
</dbReference>
<keyword evidence="2" id="KW-1133">Transmembrane helix</keyword>
<keyword evidence="4" id="KW-1185">Reference proteome</keyword>
<sequence length="641" mass="68983">MFAFEGGAVHFVHWQVHFPGSVGAAAASSGTSSSRRRSKLLGNGQVEGEDLEQEEEEEEESFVCLGLDAEVSGVTNLSAYFEMYHRDSWPVVASNDHLPRLHVPVPRPLADEPITILQSVPTASRYSSTGARALLGTSKKAREWVNMPKSLLAFLTWHERGSQYSESHAIMRASEDHADPSPGAGVGAALPHYARARQLMQDYNDAPLLYDIPPSPPPPPPYPPAPPPDQLLGDPYLPAPPFSEVSSNATSEASLTPVIIGPTLISVMNVSVYLTGILIDDFTIQPPPNLDPSNASEYQVVLQVDAGSLMVLLDNDLLPSVMHQVAVGNFWIGISEDIWDSGDDAYVPGAGIQWQCTIDRCNKALTSLSYGKGLGTGRKSKTVLTILVYPMEKKEPVALAKAMKTVTMEIAGAGAWFTIFQYTKIFYSSSLGVLGMGLSFVIILCCVLGCCVCWQNHKEKTFSKMQVIAKVEAATYDETRVFNPFWIPSAAVKAGDEKFSITPNPRFLQQLQSEHLTRLQSIGADTTLETMQFLAAAAAAAASSTDINLTTRGGGEGEKDGRKDSKTATETTVTRSSFGSPRSSASASSRTSHTSRTSGLSRTSTSRSTRFSVKDEDSRSGSPADTDESASGTPAESEDSE</sequence>
<organism evidence="3 4">
    <name type="scientific">Marchantia polymorpha subsp. ruderalis</name>
    <dbReference type="NCBI Taxonomy" id="1480154"/>
    <lineage>
        <taxon>Eukaryota</taxon>
        <taxon>Viridiplantae</taxon>
        <taxon>Streptophyta</taxon>
        <taxon>Embryophyta</taxon>
        <taxon>Marchantiophyta</taxon>
        <taxon>Marchantiopsida</taxon>
        <taxon>Marchantiidae</taxon>
        <taxon>Marchantiales</taxon>
        <taxon>Marchantiaceae</taxon>
        <taxon>Marchantia</taxon>
    </lineage>
</organism>
<feature type="region of interest" description="Disordered" evidence="1">
    <location>
        <begin position="547"/>
        <end position="641"/>
    </location>
</feature>